<comment type="caution">
    <text evidence="2">The sequence shown here is derived from an EMBL/GenBank/DDBJ whole genome shotgun (WGS) entry which is preliminary data.</text>
</comment>
<proteinExistence type="predicted"/>
<accession>A0A0G0T5N1</accession>
<reference evidence="2 3" key="1">
    <citation type="journal article" date="2015" name="Nature">
        <title>rRNA introns, odd ribosomes, and small enigmatic genomes across a large radiation of phyla.</title>
        <authorList>
            <person name="Brown C.T."/>
            <person name="Hug L.A."/>
            <person name="Thomas B.C."/>
            <person name="Sharon I."/>
            <person name="Castelle C.J."/>
            <person name="Singh A."/>
            <person name="Wilkins M.J."/>
            <person name="Williams K.H."/>
            <person name="Banfield J.F."/>
        </authorList>
    </citation>
    <scope>NUCLEOTIDE SEQUENCE [LARGE SCALE GENOMIC DNA]</scope>
</reference>
<dbReference type="Proteomes" id="UP000034664">
    <property type="component" value="Unassembled WGS sequence"/>
</dbReference>
<dbReference type="AlphaFoldDB" id="A0A0G0T5N1"/>
<sequence>MSTESDRSYHGQSSEVSGDPLTEPIQDGSPEESVFLALVRQGYNYNIRSGYGTSIRSSQRSW</sequence>
<dbReference type="EMBL" id="LBZM01000008">
    <property type="protein sequence ID" value="KKR72299.1"/>
    <property type="molecule type" value="Genomic_DNA"/>
</dbReference>
<evidence type="ECO:0000256" key="1">
    <source>
        <dbReference type="SAM" id="MobiDB-lite"/>
    </source>
</evidence>
<evidence type="ECO:0000313" key="2">
    <source>
        <dbReference type="EMBL" id="KKR72299.1"/>
    </source>
</evidence>
<evidence type="ECO:0000313" key="3">
    <source>
        <dbReference type="Proteomes" id="UP000034664"/>
    </source>
</evidence>
<protein>
    <submittedName>
        <fullName evidence="2">Uncharacterized protein</fullName>
    </submittedName>
</protein>
<organism evidence="2 3">
    <name type="scientific">Candidatus Roizmanbacteria bacterium GW2011_GWB1_40_7</name>
    <dbReference type="NCBI Taxonomy" id="1618482"/>
    <lineage>
        <taxon>Bacteria</taxon>
        <taxon>Candidatus Roizmaniibacteriota</taxon>
    </lineage>
</organism>
<gene>
    <name evidence="2" type="ORF">UU14_C0008G0026</name>
</gene>
<feature type="region of interest" description="Disordered" evidence="1">
    <location>
        <begin position="1"/>
        <end position="33"/>
    </location>
</feature>
<name>A0A0G0T5N1_9BACT</name>